<feature type="compositionally biased region" description="Polar residues" evidence="1">
    <location>
        <begin position="151"/>
        <end position="166"/>
    </location>
</feature>
<keyword evidence="3" id="KW-1185">Reference proteome</keyword>
<comment type="caution">
    <text evidence="2">The sequence shown here is derived from an EMBL/GenBank/DDBJ whole genome shotgun (WGS) entry which is preliminary data.</text>
</comment>
<name>A0A640KI06_LEITA</name>
<proteinExistence type="predicted"/>
<dbReference type="EMBL" id="BLBS01000030">
    <property type="protein sequence ID" value="GET88684.1"/>
    <property type="molecule type" value="Genomic_DNA"/>
</dbReference>
<organism evidence="2 3">
    <name type="scientific">Leishmania tarentolae</name>
    <name type="common">Sauroleishmania tarentolae</name>
    <dbReference type="NCBI Taxonomy" id="5689"/>
    <lineage>
        <taxon>Eukaryota</taxon>
        <taxon>Discoba</taxon>
        <taxon>Euglenozoa</taxon>
        <taxon>Kinetoplastea</taxon>
        <taxon>Metakinetoplastina</taxon>
        <taxon>Trypanosomatida</taxon>
        <taxon>Trypanosomatidae</taxon>
        <taxon>Leishmaniinae</taxon>
        <taxon>Leishmania</taxon>
        <taxon>lizard Leishmania</taxon>
    </lineage>
</organism>
<evidence type="ECO:0000313" key="2">
    <source>
        <dbReference type="EMBL" id="GET88684.1"/>
    </source>
</evidence>
<evidence type="ECO:0000256" key="1">
    <source>
        <dbReference type="SAM" id="MobiDB-lite"/>
    </source>
</evidence>
<protein>
    <submittedName>
        <fullName evidence="2">Unspecified product</fullName>
    </submittedName>
</protein>
<dbReference type="Proteomes" id="UP000419144">
    <property type="component" value="Unassembled WGS sequence"/>
</dbReference>
<reference evidence="2" key="1">
    <citation type="submission" date="2019-11" db="EMBL/GenBank/DDBJ databases">
        <title>Leishmania tarentolae CDS.</title>
        <authorList>
            <person name="Goto Y."/>
            <person name="Yamagishi J."/>
        </authorList>
    </citation>
    <scope>NUCLEOTIDE SEQUENCE [LARGE SCALE GENOMIC DNA]</scope>
    <source>
        <strain evidence="2">Parrot Tar II</strain>
    </source>
</reference>
<dbReference type="OrthoDB" id="267672at2759"/>
<accession>A0A640KI06</accession>
<dbReference type="AlphaFoldDB" id="A0A640KI06"/>
<feature type="region of interest" description="Disordered" evidence="1">
    <location>
        <begin position="212"/>
        <end position="235"/>
    </location>
</feature>
<dbReference type="VEuPathDB" id="TriTrypDB:LtaPh_2304300"/>
<evidence type="ECO:0000313" key="3">
    <source>
        <dbReference type="Proteomes" id="UP000419144"/>
    </source>
</evidence>
<sequence length="258" mass="27890">METHATARSQRDTLIIQNLSLRRRCMFLMDHGMWRACLLGISGDAGPAGSSADQLRLSTLKLLGTHSRQLEKIVETGVESIQAAVAGMTTALLSAPSSVSSDAKASSAPTSTEVVQSSSATCSNALEDLCWPQWEEGLETLLGFLEEPRDTSSPQSPTSCRNTLKGNGNAGRDVSTGSRETDLERTVRSLLCELVIHLYEAGRAYYAVQKEEKRPGRTCGKHSPGTPADDRTTGSGRMRVTWSVAAPIAPRLYDVYMK</sequence>
<gene>
    <name evidence="2" type="ORF">LtaPh_2304300</name>
</gene>
<feature type="region of interest" description="Disordered" evidence="1">
    <location>
        <begin position="147"/>
        <end position="180"/>
    </location>
</feature>